<evidence type="ECO:0000313" key="2">
    <source>
        <dbReference type="EMBL" id="KAF6753404.1"/>
    </source>
</evidence>
<dbReference type="Proteomes" id="UP000521943">
    <property type="component" value="Unassembled WGS sequence"/>
</dbReference>
<keyword evidence="1" id="KW-0472">Membrane</keyword>
<keyword evidence="1" id="KW-0812">Transmembrane</keyword>
<organism evidence="2 3">
    <name type="scientific">Ephemerocybe angulata</name>
    <dbReference type="NCBI Taxonomy" id="980116"/>
    <lineage>
        <taxon>Eukaryota</taxon>
        <taxon>Fungi</taxon>
        <taxon>Dikarya</taxon>
        <taxon>Basidiomycota</taxon>
        <taxon>Agaricomycotina</taxon>
        <taxon>Agaricomycetes</taxon>
        <taxon>Agaricomycetidae</taxon>
        <taxon>Agaricales</taxon>
        <taxon>Agaricineae</taxon>
        <taxon>Psathyrellaceae</taxon>
        <taxon>Ephemerocybe</taxon>
    </lineage>
</organism>
<evidence type="ECO:0000313" key="3">
    <source>
        <dbReference type="Proteomes" id="UP000521943"/>
    </source>
</evidence>
<reference evidence="2 3" key="1">
    <citation type="submission" date="2020-07" db="EMBL/GenBank/DDBJ databases">
        <title>Comparative genomics of pyrophilous fungi reveals a link between fire events and developmental genes.</title>
        <authorList>
            <consortium name="DOE Joint Genome Institute"/>
            <person name="Steindorff A.S."/>
            <person name="Carver A."/>
            <person name="Calhoun S."/>
            <person name="Stillman K."/>
            <person name="Liu H."/>
            <person name="Lipzen A."/>
            <person name="Pangilinan J."/>
            <person name="Labutti K."/>
            <person name="Bruns T.D."/>
            <person name="Grigoriev I.V."/>
        </authorList>
    </citation>
    <scope>NUCLEOTIDE SEQUENCE [LARGE SCALE GENOMIC DNA]</scope>
    <source>
        <strain evidence="2 3">CBS 144469</strain>
    </source>
</reference>
<comment type="caution">
    <text evidence="2">The sequence shown here is derived from an EMBL/GenBank/DDBJ whole genome shotgun (WGS) entry which is preliminary data.</text>
</comment>
<protein>
    <submittedName>
        <fullName evidence="2">Uncharacterized protein</fullName>
    </submittedName>
</protein>
<name>A0A8H6HVL7_9AGAR</name>
<gene>
    <name evidence="2" type="ORF">DFP72DRAFT_901609</name>
</gene>
<feature type="transmembrane region" description="Helical" evidence="1">
    <location>
        <begin position="95"/>
        <end position="114"/>
    </location>
</feature>
<feature type="transmembrane region" description="Helical" evidence="1">
    <location>
        <begin position="64"/>
        <end position="83"/>
    </location>
</feature>
<feature type="transmembrane region" description="Helical" evidence="1">
    <location>
        <begin position="120"/>
        <end position="145"/>
    </location>
</feature>
<proteinExistence type="predicted"/>
<keyword evidence="3" id="KW-1185">Reference proteome</keyword>
<keyword evidence="1" id="KW-1133">Transmembrane helix</keyword>
<accession>A0A8H6HVL7</accession>
<dbReference type="EMBL" id="JACGCI010000039">
    <property type="protein sequence ID" value="KAF6753404.1"/>
    <property type="molecule type" value="Genomic_DNA"/>
</dbReference>
<evidence type="ECO:0000256" key="1">
    <source>
        <dbReference type="SAM" id="Phobius"/>
    </source>
</evidence>
<dbReference type="AlphaFoldDB" id="A0A8H6HVL7"/>
<sequence>MLIDMEVIYLSQVPATDRVLVLIARTHCAIMIRKFLGRGLGLRWGGGSSGPGSAGAAQASYLDWGALVLVSPCAGMFLGAVFWPGPLVGREPMGVCRGGFVSLSSLFTSFPVLGVSSFCVLRFVFSLFPPLSSCLISLGFGLCLAY</sequence>